<reference evidence="4 7" key="2">
    <citation type="submission" date="2020-02" db="EMBL/GenBank/DDBJ databases">
        <title>WGS of Micromonospora spp. isolated from hot spring.</title>
        <authorList>
            <person name="Thawai C."/>
        </authorList>
    </citation>
    <scope>NUCLEOTIDE SEQUENCE [LARGE SCALE GENOMIC DNA]</scope>
    <source>
        <strain evidence="4 7">TMS7</strain>
    </source>
</reference>
<keyword evidence="3" id="KW-0812">Transmembrane</keyword>
<dbReference type="EMBL" id="CP045309">
    <property type="protein sequence ID" value="QGL48449.1"/>
    <property type="molecule type" value="Genomic_DNA"/>
</dbReference>
<accession>A0AAJ2ZIA2</accession>
<evidence type="ECO:0000256" key="2">
    <source>
        <dbReference type="SAM" id="MobiDB-lite"/>
    </source>
</evidence>
<evidence type="ECO:0000313" key="7">
    <source>
        <dbReference type="Proteomes" id="UP000477779"/>
    </source>
</evidence>
<feature type="coiled-coil region" evidence="1">
    <location>
        <begin position="341"/>
        <end position="368"/>
    </location>
</feature>
<dbReference type="AlphaFoldDB" id="A0AAJ2ZIA2"/>
<feature type="transmembrane region" description="Helical" evidence="3">
    <location>
        <begin position="403"/>
        <end position="422"/>
    </location>
</feature>
<dbReference type="Proteomes" id="UP000402241">
    <property type="component" value="Chromosome"/>
</dbReference>
<dbReference type="EMBL" id="JAAHBZ010000007">
    <property type="protein sequence ID" value="NES29429.1"/>
    <property type="molecule type" value="Genomic_DNA"/>
</dbReference>
<name>A0AAJ2ZIA2_9ACTN</name>
<reference evidence="5 6" key="1">
    <citation type="submission" date="2019-10" db="EMBL/GenBank/DDBJ databases">
        <title>Genome Sequence of Micromonospora terminaliae DSM 101760.</title>
        <authorList>
            <person name="Guo L."/>
        </authorList>
    </citation>
    <scope>NUCLEOTIDE SEQUENCE [LARGE SCALE GENOMIC DNA]</scope>
    <source>
        <strain evidence="5 6">DSM 101760</strain>
    </source>
</reference>
<proteinExistence type="predicted"/>
<evidence type="ECO:0000313" key="6">
    <source>
        <dbReference type="Proteomes" id="UP000402241"/>
    </source>
</evidence>
<keyword evidence="6" id="KW-1185">Reference proteome</keyword>
<evidence type="ECO:0000313" key="4">
    <source>
        <dbReference type="EMBL" id="NES29429.1"/>
    </source>
</evidence>
<evidence type="ECO:0000256" key="1">
    <source>
        <dbReference type="SAM" id="Coils"/>
    </source>
</evidence>
<evidence type="ECO:0000256" key="3">
    <source>
        <dbReference type="SAM" id="Phobius"/>
    </source>
</evidence>
<dbReference type="RefSeq" id="WP_154227767.1">
    <property type="nucleotide sequence ID" value="NZ_CP045309.1"/>
</dbReference>
<keyword evidence="3" id="KW-1133">Transmembrane helix</keyword>
<organism evidence="4 7">
    <name type="scientific">Micromonospora terminaliae</name>
    <dbReference type="NCBI Taxonomy" id="1914461"/>
    <lineage>
        <taxon>Bacteria</taxon>
        <taxon>Bacillati</taxon>
        <taxon>Actinomycetota</taxon>
        <taxon>Actinomycetes</taxon>
        <taxon>Micromonosporales</taxon>
        <taxon>Micromonosporaceae</taxon>
        <taxon>Micromonospora</taxon>
    </lineage>
</organism>
<sequence>MPLDIDHIQVPIKFDLGGVIDDVWQAMPVLQQFGEVTIDAVDDRDARSYNISYLATHPPTVTIRLPDSEVRLRDVTWQARTDLVVYSALGVVSVDLRLARPSRTLTGDDLRRFYDDQVAANNLDYFAYLDDIGVLSPNLASYRQSAQANSGTHAGWVAAPYVTRLRAALLDCPAFRPRERCYPFQNMRQFFVLRRTGETADPHLVDALLGLTARTPRPTDGAATPSWPELRIEDVIVRSSGWSTVAVLDGQATRDALGIVQEMYGQIHAQWFFCQLWIGVDPADHEDERLITSPAEATDHRVAQLARVQIELAHGLAEIGNVDLMFRDPARVAVARFLIHAVRVEGHAEAAQRRLEQLRAILEQVSNLRTAYFQRRLQLLFAITAIAGVVGLYPAAHDLNTTWRAWTVILFCSLALMCWLAIRSMSRSEADPRRGRRGWRPRTGGAGRRAGD</sequence>
<keyword evidence="3" id="KW-0472">Membrane</keyword>
<feature type="region of interest" description="Disordered" evidence="2">
    <location>
        <begin position="431"/>
        <end position="452"/>
    </location>
</feature>
<keyword evidence="1" id="KW-0175">Coiled coil</keyword>
<dbReference type="Proteomes" id="UP000477779">
    <property type="component" value="Unassembled WGS sequence"/>
</dbReference>
<feature type="transmembrane region" description="Helical" evidence="3">
    <location>
        <begin position="379"/>
        <end position="397"/>
    </location>
</feature>
<protein>
    <submittedName>
        <fullName evidence="4">Uncharacterized protein</fullName>
    </submittedName>
</protein>
<gene>
    <name evidence="4" type="ORF">G3561_17990</name>
    <name evidence="5" type="ORF">GCE86_16305</name>
</gene>
<evidence type="ECO:0000313" key="5">
    <source>
        <dbReference type="EMBL" id="QGL48449.1"/>
    </source>
</evidence>